<dbReference type="PROSITE" id="PS50994">
    <property type="entry name" value="INTEGRASE"/>
    <property type="match status" value="1"/>
</dbReference>
<keyword evidence="2" id="KW-0548">Nucleotidyltransferase</keyword>
<feature type="non-terminal residue" evidence="8">
    <location>
        <position position="97"/>
    </location>
</feature>
<dbReference type="Proteomes" id="UP000524187">
    <property type="component" value="Unassembled WGS sequence"/>
</dbReference>
<dbReference type="InterPro" id="IPR001584">
    <property type="entry name" value="Integrase_cat-core"/>
</dbReference>
<keyword evidence="5" id="KW-0378">Hydrolase</keyword>
<protein>
    <submittedName>
        <fullName evidence="8">POK19 protein</fullName>
    </submittedName>
</protein>
<dbReference type="GO" id="GO:0004519">
    <property type="term" value="F:endonuclease activity"/>
    <property type="evidence" value="ECO:0007669"/>
    <property type="project" value="UniProtKB-KW"/>
</dbReference>
<feature type="non-terminal residue" evidence="8">
    <location>
        <position position="1"/>
    </location>
</feature>
<dbReference type="SUPFAM" id="SSF53098">
    <property type="entry name" value="Ribonuclease H-like"/>
    <property type="match status" value="1"/>
</dbReference>
<evidence type="ECO:0000259" key="7">
    <source>
        <dbReference type="PROSITE" id="PS50994"/>
    </source>
</evidence>
<dbReference type="GO" id="GO:0003964">
    <property type="term" value="F:RNA-directed DNA polymerase activity"/>
    <property type="evidence" value="ECO:0007669"/>
    <property type="project" value="UniProtKB-KW"/>
</dbReference>
<evidence type="ECO:0000313" key="8">
    <source>
        <dbReference type="EMBL" id="NXE47634.1"/>
    </source>
</evidence>
<dbReference type="Gene3D" id="3.30.420.10">
    <property type="entry name" value="Ribonuclease H-like superfamily/Ribonuclease H"/>
    <property type="match status" value="1"/>
</dbReference>
<dbReference type="GO" id="GO:0035613">
    <property type="term" value="F:RNA stem-loop binding"/>
    <property type="evidence" value="ECO:0007669"/>
    <property type="project" value="TreeGrafter"/>
</dbReference>
<evidence type="ECO:0000256" key="2">
    <source>
        <dbReference type="ARBA" id="ARBA00022695"/>
    </source>
</evidence>
<reference evidence="8 9" key="1">
    <citation type="submission" date="2019-09" db="EMBL/GenBank/DDBJ databases">
        <title>Bird 10,000 Genomes (B10K) Project - Family phase.</title>
        <authorList>
            <person name="Zhang G."/>
        </authorList>
    </citation>
    <scope>NUCLEOTIDE SEQUENCE [LARGE SCALE GENOMIC DNA]</scope>
    <source>
        <strain evidence="8">B10K-LSUMZ-50683</strain>
        <tissue evidence="8">Muscle</tissue>
    </source>
</reference>
<accession>A0A7K8N2Y3</accession>
<dbReference type="PANTHER" id="PTHR41694:SF3">
    <property type="entry name" value="RNA-DIRECTED DNA POLYMERASE-RELATED"/>
    <property type="match status" value="1"/>
</dbReference>
<evidence type="ECO:0000256" key="6">
    <source>
        <dbReference type="ARBA" id="ARBA00022918"/>
    </source>
</evidence>
<dbReference type="EMBL" id="VWPT01000026">
    <property type="protein sequence ID" value="NXE47634.1"/>
    <property type="molecule type" value="Genomic_DNA"/>
</dbReference>
<dbReference type="InterPro" id="IPR036397">
    <property type="entry name" value="RNaseH_sf"/>
</dbReference>
<gene>
    <name evidence="8" type="primary">Ervk19_1</name>
    <name evidence="8" type="ORF">CASCAS_R15313</name>
</gene>
<dbReference type="PANTHER" id="PTHR41694">
    <property type="entry name" value="ENDOGENOUS RETROVIRUS GROUP K MEMBER POL PROTEIN"/>
    <property type="match status" value="1"/>
</dbReference>
<keyword evidence="4" id="KW-0255">Endonuclease</keyword>
<dbReference type="GO" id="GO:0015074">
    <property type="term" value="P:DNA integration"/>
    <property type="evidence" value="ECO:0007669"/>
    <property type="project" value="InterPro"/>
</dbReference>
<name>A0A7K8N2Y3_CASCA</name>
<dbReference type="AlphaFoldDB" id="A0A7K8N2Y3"/>
<keyword evidence="9" id="KW-1185">Reference proteome</keyword>
<evidence type="ECO:0000256" key="4">
    <source>
        <dbReference type="ARBA" id="ARBA00022759"/>
    </source>
</evidence>
<sequence>IKHITGIPHSPTGQAIVERAHQTLKNQLLKQKTGENGLGPSEWLAKTVYVLNFLRLAGGQEEPPMIVHSSVLKSGVEKKEKILVQYKDLKTGQWKGP</sequence>
<keyword evidence="1" id="KW-0808">Transferase</keyword>
<dbReference type="InterPro" id="IPR012337">
    <property type="entry name" value="RNaseH-like_sf"/>
</dbReference>
<organism evidence="8 9">
    <name type="scientific">Casuarius casuarius</name>
    <name type="common">Southern cassowary</name>
    <name type="synonym">Struthio casuarius</name>
    <dbReference type="NCBI Taxonomy" id="8787"/>
    <lineage>
        <taxon>Eukaryota</taxon>
        <taxon>Metazoa</taxon>
        <taxon>Chordata</taxon>
        <taxon>Craniata</taxon>
        <taxon>Vertebrata</taxon>
        <taxon>Euteleostomi</taxon>
        <taxon>Archelosauria</taxon>
        <taxon>Archosauria</taxon>
        <taxon>Dinosauria</taxon>
        <taxon>Saurischia</taxon>
        <taxon>Theropoda</taxon>
        <taxon>Coelurosauria</taxon>
        <taxon>Aves</taxon>
        <taxon>Palaeognathae</taxon>
        <taxon>Casuariiformes</taxon>
        <taxon>Casuariidae</taxon>
        <taxon>Casuarius</taxon>
    </lineage>
</organism>
<feature type="domain" description="Integrase catalytic" evidence="7">
    <location>
        <begin position="1"/>
        <end position="72"/>
    </location>
</feature>
<keyword evidence="3" id="KW-0540">Nuclease</keyword>
<evidence type="ECO:0000256" key="5">
    <source>
        <dbReference type="ARBA" id="ARBA00022801"/>
    </source>
</evidence>
<keyword evidence="6" id="KW-0695">RNA-directed DNA polymerase</keyword>
<evidence type="ECO:0000313" key="9">
    <source>
        <dbReference type="Proteomes" id="UP000524187"/>
    </source>
</evidence>
<dbReference type="GO" id="GO:0016787">
    <property type="term" value="F:hydrolase activity"/>
    <property type="evidence" value="ECO:0007669"/>
    <property type="project" value="UniProtKB-KW"/>
</dbReference>
<comment type="caution">
    <text evidence="8">The sequence shown here is derived from an EMBL/GenBank/DDBJ whole genome shotgun (WGS) entry which is preliminary data.</text>
</comment>
<evidence type="ECO:0000256" key="1">
    <source>
        <dbReference type="ARBA" id="ARBA00022679"/>
    </source>
</evidence>
<proteinExistence type="predicted"/>
<evidence type="ECO:0000256" key="3">
    <source>
        <dbReference type="ARBA" id="ARBA00022722"/>
    </source>
</evidence>